<proteinExistence type="predicted"/>
<evidence type="ECO:0000313" key="2">
    <source>
        <dbReference type="EMBL" id="VVD02839.1"/>
    </source>
</evidence>
<reference evidence="2 3" key="1">
    <citation type="submission" date="2017-07" db="EMBL/GenBank/DDBJ databases">
        <authorList>
            <person name="Talla V."/>
            <person name="Backstrom N."/>
        </authorList>
    </citation>
    <scope>NUCLEOTIDE SEQUENCE [LARGE SCALE GENOMIC DNA]</scope>
</reference>
<organism evidence="2 3">
    <name type="scientific">Leptidea sinapis</name>
    <dbReference type="NCBI Taxonomy" id="189913"/>
    <lineage>
        <taxon>Eukaryota</taxon>
        <taxon>Metazoa</taxon>
        <taxon>Ecdysozoa</taxon>
        <taxon>Arthropoda</taxon>
        <taxon>Hexapoda</taxon>
        <taxon>Insecta</taxon>
        <taxon>Pterygota</taxon>
        <taxon>Neoptera</taxon>
        <taxon>Endopterygota</taxon>
        <taxon>Lepidoptera</taxon>
        <taxon>Glossata</taxon>
        <taxon>Ditrysia</taxon>
        <taxon>Papilionoidea</taxon>
        <taxon>Pieridae</taxon>
        <taxon>Dismorphiinae</taxon>
        <taxon>Leptidea</taxon>
    </lineage>
</organism>
<evidence type="ECO:0000313" key="3">
    <source>
        <dbReference type="Proteomes" id="UP000324832"/>
    </source>
</evidence>
<feature type="compositionally biased region" description="Low complexity" evidence="1">
    <location>
        <begin position="371"/>
        <end position="382"/>
    </location>
</feature>
<evidence type="ECO:0000256" key="1">
    <source>
        <dbReference type="SAM" id="MobiDB-lite"/>
    </source>
</evidence>
<gene>
    <name evidence="2" type="ORF">LSINAPIS_LOCUS12966</name>
</gene>
<feature type="compositionally biased region" description="Low complexity" evidence="1">
    <location>
        <begin position="24"/>
        <end position="59"/>
    </location>
</feature>
<feature type="compositionally biased region" description="Low complexity" evidence="1">
    <location>
        <begin position="415"/>
        <end position="432"/>
    </location>
</feature>
<accession>A0A5E4R0Y3</accession>
<keyword evidence="3" id="KW-1185">Reference proteome</keyword>
<name>A0A5E4R0Y3_9NEOP</name>
<dbReference type="AlphaFoldDB" id="A0A5E4R0Y3"/>
<feature type="region of interest" description="Disordered" evidence="1">
    <location>
        <begin position="338"/>
        <end position="469"/>
    </location>
</feature>
<dbReference type="EMBL" id="FZQP02006366">
    <property type="protein sequence ID" value="VVD02839.1"/>
    <property type="molecule type" value="Genomic_DNA"/>
</dbReference>
<sequence length="469" mass="48953">MWLTVCGPGPGHPVVPGAGGRPAEGGARAGRAAAAGQLSPAPPGAGARRPAAAGRPAQARLSDRTAMASCAEPVFAGAGLAAGSGAGSRGGATYEPVQPLAHDHGVTVPPLHSLDRHLLQIMQHGTSCVVGEAEWGGSLVHLRLERGCALLSWTRTAHRPHAHTGETPSENVPQPEINLSYNPEEVIPLKYSGNLAFDGEAGVVGDEGFIDLQCVKDVRLGGLLLEPRELAEQLAGARRHGLAPSTPRPLITLVYGATLSDNRALHLLMPLYCHRVWAVGLYSVVKALMQQARLADRSLLWLKNKYTALYYEDGCCCEPLVSDAIRIFGGRDSIFNNSTHSTPSKAGEPGSETGRGASSRFRKNRASWELRGSPRSHSSHSSGRTDDDAVHPSPRHSSYSAVTASPHSSLGPRHSSLTATSLAGSSPNRSRLLPPPKCPATAASLPPASRAGLSTGAGQNASPPDLPSP</sequence>
<feature type="region of interest" description="Disordered" evidence="1">
    <location>
        <begin position="1"/>
        <end position="59"/>
    </location>
</feature>
<feature type="compositionally biased region" description="Polar residues" evidence="1">
    <location>
        <begin position="395"/>
        <end position="408"/>
    </location>
</feature>
<protein>
    <submittedName>
        <fullName evidence="2">Uncharacterized protein</fullName>
    </submittedName>
</protein>
<dbReference type="Proteomes" id="UP000324832">
    <property type="component" value="Unassembled WGS sequence"/>
</dbReference>